<accession>A0A9X0CQR4</accession>
<dbReference type="AlphaFoldDB" id="A0A9X0CQR4"/>
<protein>
    <submittedName>
        <fullName evidence="7">Translation initiation factor eIF-3b like protein</fullName>
    </submittedName>
</protein>
<name>A0A9X0CQR4_9CNID</name>
<organism evidence="7 8">
    <name type="scientific">Desmophyllum pertusum</name>
    <dbReference type="NCBI Taxonomy" id="174260"/>
    <lineage>
        <taxon>Eukaryota</taxon>
        <taxon>Metazoa</taxon>
        <taxon>Cnidaria</taxon>
        <taxon>Anthozoa</taxon>
        <taxon>Hexacorallia</taxon>
        <taxon>Scleractinia</taxon>
        <taxon>Caryophylliina</taxon>
        <taxon>Caryophylliidae</taxon>
        <taxon>Desmophyllum</taxon>
    </lineage>
</organism>
<evidence type="ECO:0000256" key="5">
    <source>
        <dbReference type="ARBA" id="ARBA00022917"/>
    </source>
</evidence>
<dbReference type="GO" id="GO:0003723">
    <property type="term" value="F:RNA binding"/>
    <property type="evidence" value="ECO:0007669"/>
    <property type="project" value="UniProtKB-KW"/>
</dbReference>
<sequence>MWNGILLADLSPHQSVGWAHKVDNGYYIWSFQGKLLQRHALDQFCQLLWRPRPPSLLTDADIKNIKKDIKKFQRMFEIKDRMSQSRASKELIERRRRKMKDFQGYRQKKNNEFAAAEGAALGIT</sequence>
<dbReference type="Pfam" id="PF08662">
    <property type="entry name" value="eIF2A"/>
    <property type="match status" value="1"/>
</dbReference>
<dbReference type="Proteomes" id="UP001163046">
    <property type="component" value="Unassembled WGS sequence"/>
</dbReference>
<dbReference type="GO" id="GO:0031369">
    <property type="term" value="F:translation initiation factor binding"/>
    <property type="evidence" value="ECO:0007669"/>
    <property type="project" value="InterPro"/>
</dbReference>
<dbReference type="EMBL" id="MU826835">
    <property type="protein sequence ID" value="KAJ7372582.1"/>
    <property type="molecule type" value="Genomic_DNA"/>
</dbReference>
<evidence type="ECO:0000256" key="3">
    <source>
        <dbReference type="ARBA" id="ARBA00022574"/>
    </source>
</evidence>
<evidence type="ECO:0000313" key="8">
    <source>
        <dbReference type="Proteomes" id="UP001163046"/>
    </source>
</evidence>
<dbReference type="GO" id="GO:0003743">
    <property type="term" value="F:translation initiation factor activity"/>
    <property type="evidence" value="ECO:0007669"/>
    <property type="project" value="UniProtKB-KW"/>
</dbReference>
<dbReference type="GO" id="GO:0005852">
    <property type="term" value="C:eukaryotic translation initiation factor 3 complex"/>
    <property type="evidence" value="ECO:0007669"/>
    <property type="project" value="InterPro"/>
</dbReference>
<keyword evidence="4" id="KW-0694">RNA-binding</keyword>
<keyword evidence="1" id="KW-0963">Cytoplasm</keyword>
<keyword evidence="8" id="KW-1185">Reference proteome</keyword>
<evidence type="ECO:0000256" key="4">
    <source>
        <dbReference type="ARBA" id="ARBA00022884"/>
    </source>
</evidence>
<evidence type="ECO:0000259" key="6">
    <source>
        <dbReference type="Pfam" id="PF08662"/>
    </source>
</evidence>
<dbReference type="InterPro" id="IPR011400">
    <property type="entry name" value="EIF3B"/>
</dbReference>
<evidence type="ECO:0000256" key="1">
    <source>
        <dbReference type="ARBA" id="ARBA00022490"/>
    </source>
</evidence>
<proteinExistence type="predicted"/>
<gene>
    <name evidence="7" type="primary">EIF3B_1</name>
    <name evidence="7" type="ORF">OS493_017853</name>
</gene>
<dbReference type="PANTHER" id="PTHR14068:SF0">
    <property type="entry name" value="EUKARYOTIC TRANSLATION INITIATION FACTOR 3 SUBUNIT B"/>
    <property type="match status" value="1"/>
</dbReference>
<keyword evidence="5" id="KW-0648">Protein biosynthesis</keyword>
<evidence type="ECO:0000313" key="7">
    <source>
        <dbReference type="EMBL" id="KAJ7372582.1"/>
    </source>
</evidence>
<dbReference type="InterPro" id="IPR013979">
    <property type="entry name" value="TIF_beta_prop-like"/>
</dbReference>
<feature type="domain" description="Translation initiation factor beta propellor-like" evidence="6">
    <location>
        <begin position="17"/>
        <end position="47"/>
    </location>
</feature>
<keyword evidence="3" id="KW-0853">WD repeat</keyword>
<evidence type="ECO:0000256" key="2">
    <source>
        <dbReference type="ARBA" id="ARBA00022540"/>
    </source>
</evidence>
<dbReference type="PANTHER" id="PTHR14068">
    <property type="entry name" value="EUKARYOTIC TRANSLATION INITIATION FACTOR 3 EIF3 -RELATED"/>
    <property type="match status" value="1"/>
</dbReference>
<comment type="caution">
    <text evidence="7">The sequence shown here is derived from an EMBL/GenBank/DDBJ whole genome shotgun (WGS) entry which is preliminary data.</text>
</comment>
<dbReference type="OrthoDB" id="10250414at2759"/>
<keyword evidence="2 7" id="KW-0396">Initiation factor</keyword>
<reference evidence="7" key="1">
    <citation type="submission" date="2023-01" db="EMBL/GenBank/DDBJ databases">
        <title>Genome assembly of the deep-sea coral Lophelia pertusa.</title>
        <authorList>
            <person name="Herrera S."/>
            <person name="Cordes E."/>
        </authorList>
    </citation>
    <scope>NUCLEOTIDE SEQUENCE</scope>
    <source>
        <strain evidence="7">USNM1676648</strain>
        <tissue evidence="7">Polyp</tissue>
    </source>
</reference>